<feature type="non-terminal residue" evidence="1">
    <location>
        <position position="1"/>
    </location>
</feature>
<name>X1LEQ4_9ZZZZ</name>
<dbReference type="AlphaFoldDB" id="X1LEQ4"/>
<sequence>IIIGGLTGHKYNRPDRVIRGLILWHRCREVPIFIKDNLKWKDKIQEFPKIKEVK</sequence>
<protein>
    <submittedName>
        <fullName evidence="1">Uncharacterized protein</fullName>
    </submittedName>
</protein>
<comment type="caution">
    <text evidence="1">The sequence shown here is derived from an EMBL/GenBank/DDBJ whole genome shotgun (WGS) entry which is preliminary data.</text>
</comment>
<reference evidence="1" key="1">
    <citation type="journal article" date="2014" name="Front. Microbiol.">
        <title>High frequency of phylogenetically diverse reductive dehalogenase-homologous genes in deep subseafloor sedimentary metagenomes.</title>
        <authorList>
            <person name="Kawai M."/>
            <person name="Futagami T."/>
            <person name="Toyoda A."/>
            <person name="Takaki Y."/>
            <person name="Nishi S."/>
            <person name="Hori S."/>
            <person name="Arai W."/>
            <person name="Tsubouchi T."/>
            <person name="Morono Y."/>
            <person name="Uchiyama I."/>
            <person name="Ito T."/>
            <person name="Fujiyama A."/>
            <person name="Inagaki F."/>
            <person name="Takami H."/>
        </authorList>
    </citation>
    <scope>NUCLEOTIDE SEQUENCE</scope>
    <source>
        <strain evidence="1">Expedition CK06-06</strain>
    </source>
</reference>
<organism evidence="1">
    <name type="scientific">marine sediment metagenome</name>
    <dbReference type="NCBI Taxonomy" id="412755"/>
    <lineage>
        <taxon>unclassified sequences</taxon>
        <taxon>metagenomes</taxon>
        <taxon>ecological metagenomes</taxon>
    </lineage>
</organism>
<gene>
    <name evidence="1" type="ORF">S06H3_23094</name>
</gene>
<evidence type="ECO:0000313" key="1">
    <source>
        <dbReference type="EMBL" id="GAI04326.1"/>
    </source>
</evidence>
<dbReference type="EMBL" id="BARV01012480">
    <property type="protein sequence ID" value="GAI04326.1"/>
    <property type="molecule type" value="Genomic_DNA"/>
</dbReference>
<proteinExistence type="predicted"/>
<accession>X1LEQ4</accession>